<organism evidence="16">
    <name type="scientific">Caldithrix abyssi</name>
    <dbReference type="NCBI Taxonomy" id="187145"/>
    <lineage>
        <taxon>Bacteria</taxon>
        <taxon>Pseudomonadati</taxon>
        <taxon>Calditrichota</taxon>
        <taxon>Calditrichia</taxon>
        <taxon>Calditrichales</taxon>
        <taxon>Calditrichaceae</taxon>
        <taxon>Caldithrix</taxon>
    </lineage>
</organism>
<evidence type="ECO:0000256" key="11">
    <source>
        <dbReference type="ARBA" id="ARBA00023136"/>
    </source>
</evidence>
<keyword evidence="2 14" id="KW-0813">Transport</keyword>
<evidence type="ECO:0000313" key="16">
    <source>
        <dbReference type="EMBL" id="HHE54346.1"/>
    </source>
</evidence>
<evidence type="ECO:0000256" key="6">
    <source>
        <dbReference type="ARBA" id="ARBA00022741"/>
    </source>
</evidence>
<dbReference type="AlphaFoldDB" id="A0A7V5H1W7"/>
<evidence type="ECO:0000256" key="12">
    <source>
        <dbReference type="NCBIfam" id="TIGR00437"/>
    </source>
</evidence>
<evidence type="ECO:0000256" key="5">
    <source>
        <dbReference type="ARBA" id="ARBA00022692"/>
    </source>
</evidence>
<dbReference type="NCBIfam" id="TIGR00437">
    <property type="entry name" value="feoB"/>
    <property type="match status" value="1"/>
</dbReference>
<dbReference type="InterPro" id="IPR011642">
    <property type="entry name" value="Gate_dom"/>
</dbReference>
<proteinExistence type="inferred from homology"/>
<feature type="binding site" evidence="13">
    <location>
        <begin position="11"/>
        <end position="14"/>
    </location>
    <ligand>
        <name>GTP</name>
        <dbReference type="ChEBI" id="CHEBI:37565"/>
        <label>1</label>
    </ligand>
</feature>
<keyword evidence="10 13" id="KW-0342">GTP-binding</keyword>
<comment type="caution">
    <text evidence="16">The sequence shown here is derived from an EMBL/GenBank/DDBJ whole genome shotgun (WGS) entry which is preliminary data.</text>
</comment>
<feature type="transmembrane region" description="Helical" evidence="14">
    <location>
        <begin position="245"/>
        <end position="266"/>
    </location>
</feature>
<keyword evidence="7 14" id="KW-1133">Transmembrane helix</keyword>
<evidence type="ECO:0000256" key="9">
    <source>
        <dbReference type="ARBA" id="ARBA00023065"/>
    </source>
</evidence>
<evidence type="ECO:0000256" key="2">
    <source>
        <dbReference type="ARBA" id="ARBA00022448"/>
    </source>
</evidence>
<dbReference type="InterPro" id="IPR030389">
    <property type="entry name" value="G_FEOB_dom"/>
</dbReference>
<accession>A0A7V5H1W7</accession>
<dbReference type="Pfam" id="PF07664">
    <property type="entry name" value="FeoB_C"/>
    <property type="match status" value="1"/>
</dbReference>
<dbReference type="InterPro" id="IPR050860">
    <property type="entry name" value="FeoB_GTPase"/>
</dbReference>
<dbReference type="Pfam" id="PF07670">
    <property type="entry name" value="Gate"/>
    <property type="match status" value="2"/>
</dbReference>
<dbReference type="GO" id="GO:0005525">
    <property type="term" value="F:GTP binding"/>
    <property type="evidence" value="ECO:0007669"/>
    <property type="project" value="UniProtKB-KW"/>
</dbReference>
<dbReference type="PROSITE" id="PS51711">
    <property type="entry name" value="G_FEOB"/>
    <property type="match status" value="1"/>
</dbReference>
<keyword evidence="6 13" id="KW-0547">Nucleotide-binding</keyword>
<evidence type="ECO:0000256" key="13">
    <source>
        <dbReference type="PIRSR" id="PIRSR603373-1"/>
    </source>
</evidence>
<name>A0A7V5H1W7_CALAY</name>
<feature type="domain" description="FeoB-type G" evidence="15">
    <location>
        <begin position="1"/>
        <end position="120"/>
    </location>
</feature>
<reference evidence="16" key="1">
    <citation type="journal article" date="2020" name="mSystems">
        <title>Genome- and Community-Level Interaction Insights into Carbon Utilization and Element Cycling Functions of Hydrothermarchaeota in Hydrothermal Sediment.</title>
        <authorList>
            <person name="Zhou Z."/>
            <person name="Liu Y."/>
            <person name="Xu W."/>
            <person name="Pan J."/>
            <person name="Luo Z.H."/>
            <person name="Li M."/>
        </authorList>
    </citation>
    <scope>NUCLEOTIDE SEQUENCE [LARGE SCALE GENOMIC DNA]</scope>
    <source>
        <strain evidence="16">HyVt-76</strain>
    </source>
</reference>
<dbReference type="InterPro" id="IPR003373">
    <property type="entry name" value="Fe2_transport_prot-B"/>
</dbReference>
<feature type="transmembrane region" description="Helical" evidence="14">
    <location>
        <begin position="416"/>
        <end position="436"/>
    </location>
</feature>
<dbReference type="SUPFAM" id="SSF52540">
    <property type="entry name" value="P-loop containing nucleoside triphosphate hydrolases"/>
    <property type="match status" value="1"/>
</dbReference>
<comment type="subcellular location">
    <subcellularLocation>
        <location evidence="14">Cell inner membrane</location>
        <topology evidence="14">Multi-pass membrane protein</topology>
    </subcellularLocation>
    <subcellularLocation>
        <location evidence="1">Cell membrane</location>
        <topology evidence="1">Multi-pass membrane protein</topology>
    </subcellularLocation>
</comment>
<dbReference type="Proteomes" id="UP000886111">
    <property type="component" value="Unassembled WGS sequence"/>
</dbReference>
<dbReference type="EMBL" id="DRTD01000080">
    <property type="protein sequence ID" value="HHE54346.1"/>
    <property type="molecule type" value="Genomic_DNA"/>
</dbReference>
<protein>
    <recommendedName>
        <fullName evidence="12 14">Ferrous iron transport protein B</fullName>
    </recommendedName>
</protein>
<gene>
    <name evidence="16" type="primary">feoB</name>
    <name evidence="16" type="ORF">ENL21_01090</name>
</gene>
<keyword evidence="9" id="KW-0406">Ion transport</keyword>
<keyword evidence="5 14" id="KW-0812">Transmembrane</keyword>
<comment type="similarity">
    <text evidence="14">Belongs to the TRAFAC class TrmE-Era-EngA-EngB-Septin-like GTPase superfamily. FeoB GTPase (TC 9.A.8) family.</text>
</comment>
<dbReference type="Pfam" id="PF02421">
    <property type="entry name" value="FeoB_N"/>
    <property type="match status" value="1"/>
</dbReference>
<keyword evidence="8 14" id="KW-0408">Iron</keyword>
<feature type="transmembrane region" description="Helical" evidence="14">
    <location>
        <begin position="305"/>
        <end position="329"/>
    </location>
</feature>
<comment type="caution">
    <text evidence="14">Lacks conserved residue(s) required for the propagation of feature annotation.</text>
</comment>
<evidence type="ECO:0000256" key="4">
    <source>
        <dbReference type="ARBA" id="ARBA00022496"/>
    </source>
</evidence>
<keyword evidence="11 14" id="KW-0472">Membrane</keyword>
<feature type="transmembrane region" description="Helical" evidence="14">
    <location>
        <begin position="349"/>
        <end position="371"/>
    </location>
</feature>
<keyword evidence="4 14" id="KW-0410">Iron transport</keyword>
<evidence type="ECO:0000256" key="1">
    <source>
        <dbReference type="ARBA" id="ARBA00004651"/>
    </source>
</evidence>
<feature type="transmembrane region" description="Helical" evidence="14">
    <location>
        <begin position="383"/>
        <end position="410"/>
    </location>
</feature>
<dbReference type="CDD" id="cd01879">
    <property type="entry name" value="FeoB"/>
    <property type="match status" value="1"/>
</dbReference>
<feature type="non-terminal residue" evidence="16">
    <location>
        <position position="574"/>
    </location>
</feature>
<evidence type="ECO:0000256" key="8">
    <source>
        <dbReference type="ARBA" id="ARBA00023004"/>
    </source>
</evidence>
<dbReference type="InterPro" id="IPR011640">
    <property type="entry name" value="Fe2_transport_prot_B_C"/>
</dbReference>
<feature type="transmembrane region" description="Helical" evidence="14">
    <location>
        <begin position="529"/>
        <end position="551"/>
    </location>
</feature>
<evidence type="ECO:0000256" key="10">
    <source>
        <dbReference type="ARBA" id="ARBA00023134"/>
    </source>
</evidence>
<feature type="binding site" evidence="13">
    <location>
        <begin position="71"/>
        <end position="74"/>
    </location>
    <ligand>
        <name>GTP</name>
        <dbReference type="ChEBI" id="CHEBI:37565"/>
        <label>1</label>
    </ligand>
</feature>
<dbReference type="Gene3D" id="3.40.50.300">
    <property type="entry name" value="P-loop containing nucleotide triphosphate hydrolases"/>
    <property type="match status" value="1"/>
</dbReference>
<dbReference type="PANTHER" id="PTHR43185">
    <property type="entry name" value="FERROUS IRON TRANSPORT PROTEIN B"/>
    <property type="match status" value="1"/>
</dbReference>
<dbReference type="GO" id="GO:0015093">
    <property type="term" value="F:ferrous iron transmembrane transporter activity"/>
    <property type="evidence" value="ECO:0007669"/>
    <property type="project" value="UniProtKB-UniRule"/>
</dbReference>
<comment type="function">
    <text evidence="14">Probable transporter of a GTP-driven Fe(2+) uptake system.</text>
</comment>
<evidence type="ECO:0000256" key="3">
    <source>
        <dbReference type="ARBA" id="ARBA00022475"/>
    </source>
</evidence>
<evidence type="ECO:0000256" key="7">
    <source>
        <dbReference type="ARBA" id="ARBA00022989"/>
    </source>
</evidence>
<evidence type="ECO:0000256" key="14">
    <source>
        <dbReference type="RuleBase" id="RU362098"/>
    </source>
</evidence>
<dbReference type="InterPro" id="IPR027417">
    <property type="entry name" value="P-loop_NTPase"/>
</dbReference>
<feature type="non-terminal residue" evidence="16">
    <location>
        <position position="1"/>
    </location>
</feature>
<evidence type="ECO:0000259" key="15">
    <source>
        <dbReference type="PROSITE" id="PS51711"/>
    </source>
</evidence>
<dbReference type="GO" id="GO:0005886">
    <property type="term" value="C:plasma membrane"/>
    <property type="evidence" value="ECO:0007669"/>
    <property type="project" value="UniProtKB-SubCell"/>
</dbReference>
<feature type="transmembrane region" description="Helical" evidence="14">
    <location>
        <begin position="474"/>
        <end position="492"/>
    </location>
</feature>
<sequence>NINGYEFELIDLPGSYSLTPTTLEEKIVRKFIMETPPDVLINIVDARNLYRSLGLTLQLAQSGIPMVVAVNMMDEARRLGIKIDIRALSEHLGVPVAPIIARTGEGLGHLTNTLIKMVKGELKQRPPQISCPIPLQEAVQSIAHEIKQIQPSSRLNEVFVAERLLDDLEPVKISNRGNGQDAQLQEKVKQARLKIEKNLGMSIPTACAQCRFNSVKGLMLETTTAAVTASDEVTKKLDSVFLHKYLGIPIFLGIIFILFQGIYALGTPLQDLIGNGFAALQDFLRVSTIFQTMPDFLSRMIIDGVIEGVGVVIAFFPIIALFFIFMSLIEDSGYMARAAFLLDHLMHVIGLDGKAFINVLLGYGCNVPAVMGTRILSSQHNRIITMLVIPFTLCSARLQVFLFVSGILFAPTVAPWIIFGFYLFSFLMVILIGLFLKKVHFAGEPEPFIMEIPPYRLPTVKTVALRAWEEMKAFLNRASTMIVLGVIAVWLLTNLPPGATTGIGQTWAVQIGKAVKPIFHPLGIEWQQIIALLFGFIAKEIVIGSLAIVYAGDPVRQIAAQVTPLQGISFMVFT</sequence>
<dbReference type="PANTHER" id="PTHR43185:SF1">
    <property type="entry name" value="FE(2+) TRANSPORTER FEOB"/>
    <property type="match status" value="1"/>
</dbReference>
<keyword evidence="3" id="KW-1003">Cell membrane</keyword>